<feature type="domain" description="Nudix hydrolase" evidence="7">
    <location>
        <begin position="33"/>
        <end position="206"/>
    </location>
</feature>
<evidence type="ECO:0000256" key="3">
    <source>
        <dbReference type="ARBA" id="ARBA00012057"/>
    </source>
</evidence>
<comment type="pathway">
    <text evidence="1">Isoprenoid biosynthesis; dimethylallyl diphosphate biosynthesis; dimethylallyl diphosphate from isopentenyl diphosphate: step 1/1.</text>
</comment>
<dbReference type="PIRSF" id="PIRSF018427">
    <property type="entry name" value="Isopntndiph_ism"/>
    <property type="match status" value="1"/>
</dbReference>
<dbReference type="SUPFAM" id="SSF55811">
    <property type="entry name" value="Nudix"/>
    <property type="match status" value="1"/>
</dbReference>
<gene>
    <name evidence="8" type="ORF">TUBRATIS_19650</name>
</gene>
<evidence type="ECO:0000256" key="2">
    <source>
        <dbReference type="ARBA" id="ARBA00007579"/>
    </source>
</evidence>
<dbReference type="InterPro" id="IPR011876">
    <property type="entry name" value="IsopentenylPP_isomerase_typ1"/>
</dbReference>
<dbReference type="PANTHER" id="PTHR10885:SF0">
    <property type="entry name" value="ISOPENTENYL-DIPHOSPHATE DELTA-ISOMERASE"/>
    <property type="match status" value="1"/>
</dbReference>
<dbReference type="PROSITE" id="PS51462">
    <property type="entry name" value="NUDIX"/>
    <property type="match status" value="1"/>
</dbReference>
<keyword evidence="5 8" id="KW-0413">Isomerase</keyword>
<organism evidence="8 9">
    <name type="scientific">Tubulinosema ratisbonensis</name>
    <dbReference type="NCBI Taxonomy" id="291195"/>
    <lineage>
        <taxon>Eukaryota</taxon>
        <taxon>Fungi</taxon>
        <taxon>Fungi incertae sedis</taxon>
        <taxon>Microsporidia</taxon>
        <taxon>Tubulinosematoidea</taxon>
        <taxon>Tubulinosematidae</taxon>
        <taxon>Tubulinosema</taxon>
    </lineage>
</organism>
<dbReference type="CDD" id="cd02885">
    <property type="entry name" value="NUDIX_IPP_Isomerase"/>
    <property type="match status" value="1"/>
</dbReference>
<dbReference type="AlphaFoldDB" id="A0A437AKH3"/>
<dbReference type="InterPro" id="IPR015797">
    <property type="entry name" value="NUDIX_hydrolase-like_dom_sf"/>
</dbReference>
<dbReference type="VEuPathDB" id="MicrosporidiaDB:TUBRATIS_19650"/>
<dbReference type="EMBL" id="RCSS01000476">
    <property type="protein sequence ID" value="RVD91578.1"/>
    <property type="molecule type" value="Genomic_DNA"/>
</dbReference>
<reference evidence="8 9" key="1">
    <citation type="submission" date="2018-10" db="EMBL/GenBank/DDBJ databases">
        <title>Draft genome sequence of the microsporidian Tubulinosema ratisbonensis.</title>
        <authorList>
            <person name="Polonais V."/>
            <person name="Peyretaillade E."/>
            <person name="Niehus S."/>
            <person name="Wawrzyniak I."/>
            <person name="Franchet A."/>
            <person name="Gaspin C."/>
            <person name="Reichstadt M."/>
            <person name="Belser C."/>
            <person name="Labadie K."/>
            <person name="Delbac F."/>
            <person name="Ferrandon D."/>
        </authorList>
    </citation>
    <scope>NUCLEOTIDE SEQUENCE [LARGE SCALE GENOMIC DNA]</scope>
    <source>
        <strain evidence="8 9">Franzen</strain>
    </source>
</reference>
<dbReference type="EC" id="5.3.3.2" evidence="3"/>
<comment type="catalytic activity">
    <reaction evidence="6">
        <text>isopentenyl diphosphate = dimethylallyl diphosphate</text>
        <dbReference type="Rhea" id="RHEA:23284"/>
        <dbReference type="ChEBI" id="CHEBI:57623"/>
        <dbReference type="ChEBI" id="CHEBI:128769"/>
        <dbReference type="EC" id="5.3.3.2"/>
    </reaction>
    <physiologicalReaction direction="left-to-right" evidence="6">
        <dbReference type="Rhea" id="RHEA:23285"/>
    </physiologicalReaction>
</comment>
<dbReference type="Gene3D" id="3.90.79.10">
    <property type="entry name" value="Nucleoside Triphosphate Pyrophosphohydrolase"/>
    <property type="match status" value="1"/>
</dbReference>
<keyword evidence="9" id="KW-1185">Reference proteome</keyword>
<dbReference type="UniPathway" id="UPA00059">
    <property type="reaction ID" value="UER00104"/>
</dbReference>
<keyword evidence="4" id="KW-0414">Isoprene biosynthesis</keyword>
<evidence type="ECO:0000313" key="8">
    <source>
        <dbReference type="EMBL" id="RVD91578.1"/>
    </source>
</evidence>
<evidence type="ECO:0000256" key="4">
    <source>
        <dbReference type="ARBA" id="ARBA00023229"/>
    </source>
</evidence>
<dbReference type="GO" id="GO:0004452">
    <property type="term" value="F:isopentenyl-diphosphate delta-isomerase activity"/>
    <property type="evidence" value="ECO:0007669"/>
    <property type="project" value="UniProtKB-EC"/>
</dbReference>
<proteinExistence type="inferred from homology"/>
<dbReference type="InterPro" id="IPR000086">
    <property type="entry name" value="NUDIX_hydrolase_dom"/>
</dbReference>
<evidence type="ECO:0000256" key="5">
    <source>
        <dbReference type="ARBA" id="ARBA00023235"/>
    </source>
</evidence>
<evidence type="ECO:0000259" key="7">
    <source>
        <dbReference type="PROSITE" id="PS51462"/>
    </source>
</evidence>
<dbReference type="Proteomes" id="UP000282876">
    <property type="component" value="Unassembled WGS sequence"/>
</dbReference>
<dbReference type="GO" id="GO:0005737">
    <property type="term" value="C:cytoplasm"/>
    <property type="evidence" value="ECO:0007669"/>
    <property type="project" value="TreeGrafter"/>
</dbReference>
<dbReference type="STRING" id="291195.A0A437AKH3"/>
<dbReference type="GO" id="GO:0009240">
    <property type="term" value="P:isopentenyl diphosphate biosynthetic process"/>
    <property type="evidence" value="ECO:0007669"/>
    <property type="project" value="TreeGrafter"/>
</dbReference>
<comment type="similarity">
    <text evidence="2">Belongs to the IPP isomerase type 1 family.</text>
</comment>
<dbReference type="PANTHER" id="PTHR10885">
    <property type="entry name" value="ISOPENTENYL-DIPHOSPHATE DELTA-ISOMERASE"/>
    <property type="match status" value="1"/>
</dbReference>
<comment type="caution">
    <text evidence="8">The sequence shown here is derived from an EMBL/GenBank/DDBJ whole genome shotgun (WGS) entry which is preliminary data.</text>
</comment>
<sequence length="216" mass="25550">MDNYKRNLIVVNEEDVIIGTKKALLAHKISDLTLHRAFSVFIFNKEGKLLVQKRAAGKLVYPGLWSNTCCSHPFINEKSFSDPITDCINHAISRVDYELGIKVNKEDFNFYNRMLYKATKEDFFYKFLGKEPKTQPFKEYKILDDINFIDEDEFGEYEVDYLFTIIKDVTSLPNKSEVEEIKYVDKKELKDLIYKNEFTPWFKMILKSIDLFEMIK</sequence>
<dbReference type="GO" id="GO:0050992">
    <property type="term" value="P:dimethylallyl diphosphate biosynthetic process"/>
    <property type="evidence" value="ECO:0007669"/>
    <property type="project" value="UniProtKB-UniPathway"/>
</dbReference>
<evidence type="ECO:0000256" key="1">
    <source>
        <dbReference type="ARBA" id="ARBA00004826"/>
    </source>
</evidence>
<accession>A0A437AKH3</accession>
<name>A0A437AKH3_9MICR</name>
<evidence type="ECO:0000313" key="9">
    <source>
        <dbReference type="Proteomes" id="UP000282876"/>
    </source>
</evidence>
<evidence type="ECO:0000256" key="6">
    <source>
        <dbReference type="ARBA" id="ARBA00029294"/>
    </source>
</evidence>
<protein>
    <recommendedName>
        <fullName evidence="3">isopentenyl-diphosphate Delta-isomerase</fullName>
        <ecNumber evidence="3">5.3.3.2</ecNumber>
    </recommendedName>
</protein>
<dbReference type="OrthoDB" id="510307at2759"/>
<dbReference type="NCBIfam" id="TIGR02150">
    <property type="entry name" value="IPP_isom_1"/>
    <property type="match status" value="1"/>
</dbReference>